<sequence length="321" mass="35622">TSSSSEHQRTVSLKPVSDSTVGTTTGAVSKTFRWASVDNVNQITLILKEPTSKEEAITLDDNKLPVVAKVINEACVTSNSLNSTAYVSGSKENLCMSSNSLNSTAYVTGSKDNLSALRSLGSSGTVASIVIMDPPHVALKVDCDKAIEDKDKRKEIQRKGIFATGVKLERGKRSGVKIRRWTRLSSRVPRLVRTVTSEQCPSLQHVQRLDLLHHDLVTPTSIRKRDPLPDFVTDDLLRPKTAEAVATRNERDEAHAREVEARELLRIAKRKVEKTKLALWIAEDKVYKYRVALFLSWTILGIYFVFSNVLGGHGHTQLHLP</sequence>
<evidence type="ECO:0000256" key="2">
    <source>
        <dbReference type="SAM" id="Phobius"/>
    </source>
</evidence>
<accession>A0AAW0LCG5</accession>
<evidence type="ECO:0000313" key="3">
    <source>
        <dbReference type="EMBL" id="KAK7849015.1"/>
    </source>
</evidence>
<evidence type="ECO:0000313" key="4">
    <source>
        <dbReference type="Proteomes" id="UP000237347"/>
    </source>
</evidence>
<dbReference type="EMBL" id="PKMF04000119">
    <property type="protein sequence ID" value="KAK7849015.1"/>
    <property type="molecule type" value="Genomic_DNA"/>
</dbReference>
<feature type="non-terminal residue" evidence="3">
    <location>
        <position position="1"/>
    </location>
</feature>
<dbReference type="AlphaFoldDB" id="A0AAW0LCG5"/>
<evidence type="ECO:0000256" key="1">
    <source>
        <dbReference type="SAM" id="MobiDB-lite"/>
    </source>
</evidence>
<keyword evidence="2" id="KW-0472">Membrane</keyword>
<dbReference type="Proteomes" id="UP000237347">
    <property type="component" value="Unassembled WGS sequence"/>
</dbReference>
<organism evidence="3 4">
    <name type="scientific">Quercus suber</name>
    <name type="common">Cork oak</name>
    <dbReference type="NCBI Taxonomy" id="58331"/>
    <lineage>
        <taxon>Eukaryota</taxon>
        <taxon>Viridiplantae</taxon>
        <taxon>Streptophyta</taxon>
        <taxon>Embryophyta</taxon>
        <taxon>Tracheophyta</taxon>
        <taxon>Spermatophyta</taxon>
        <taxon>Magnoliopsida</taxon>
        <taxon>eudicotyledons</taxon>
        <taxon>Gunneridae</taxon>
        <taxon>Pentapetalae</taxon>
        <taxon>rosids</taxon>
        <taxon>fabids</taxon>
        <taxon>Fagales</taxon>
        <taxon>Fagaceae</taxon>
        <taxon>Quercus</taxon>
    </lineage>
</organism>
<keyword evidence="4" id="KW-1185">Reference proteome</keyword>
<reference evidence="3 4" key="1">
    <citation type="journal article" date="2018" name="Sci. Data">
        <title>The draft genome sequence of cork oak.</title>
        <authorList>
            <person name="Ramos A.M."/>
            <person name="Usie A."/>
            <person name="Barbosa P."/>
            <person name="Barros P.M."/>
            <person name="Capote T."/>
            <person name="Chaves I."/>
            <person name="Simoes F."/>
            <person name="Abreu I."/>
            <person name="Carrasquinho I."/>
            <person name="Faro C."/>
            <person name="Guimaraes J.B."/>
            <person name="Mendonca D."/>
            <person name="Nobrega F."/>
            <person name="Rodrigues L."/>
            <person name="Saibo N.J.M."/>
            <person name="Varela M.C."/>
            <person name="Egas C."/>
            <person name="Matos J."/>
            <person name="Miguel C.M."/>
            <person name="Oliveira M.M."/>
            <person name="Ricardo C.P."/>
            <person name="Goncalves S."/>
        </authorList>
    </citation>
    <scope>NUCLEOTIDE SEQUENCE [LARGE SCALE GENOMIC DNA]</scope>
    <source>
        <strain evidence="4">cv. HL8</strain>
    </source>
</reference>
<keyword evidence="2" id="KW-0812">Transmembrane</keyword>
<feature type="region of interest" description="Disordered" evidence="1">
    <location>
        <begin position="1"/>
        <end position="22"/>
    </location>
</feature>
<name>A0AAW0LCG5_QUESU</name>
<protein>
    <submittedName>
        <fullName evidence="3">Uncharacterized protein</fullName>
    </submittedName>
</protein>
<comment type="caution">
    <text evidence="3">The sequence shown here is derived from an EMBL/GenBank/DDBJ whole genome shotgun (WGS) entry which is preliminary data.</text>
</comment>
<gene>
    <name evidence="3" type="ORF">CFP56_003857</name>
</gene>
<keyword evidence="2" id="KW-1133">Transmembrane helix</keyword>
<feature type="transmembrane region" description="Helical" evidence="2">
    <location>
        <begin position="291"/>
        <end position="311"/>
    </location>
</feature>
<proteinExistence type="predicted"/>